<dbReference type="SUPFAM" id="SSF55811">
    <property type="entry name" value="Nudix"/>
    <property type="match status" value="1"/>
</dbReference>
<dbReference type="InterPro" id="IPR015797">
    <property type="entry name" value="NUDIX_hydrolase-like_dom_sf"/>
</dbReference>
<protein>
    <submittedName>
        <fullName evidence="6">NUDIX domain-containing protein</fullName>
    </submittedName>
</protein>
<evidence type="ECO:0000313" key="6">
    <source>
        <dbReference type="EMBL" id="MDD7962082.1"/>
    </source>
</evidence>
<dbReference type="CDD" id="cd04690">
    <property type="entry name" value="NUDIX_Hydrolase"/>
    <property type="match status" value="1"/>
</dbReference>
<reference evidence="6 7" key="1">
    <citation type="submission" date="2023-02" db="EMBL/GenBank/DDBJ databases">
        <title>Study of novel species of the Microbacterium genus.</title>
        <authorList>
            <person name="Arroyo-Herrera I."/>
            <person name="Roman-Ponce B."/>
            <person name="Vasquez-Murrieta M.S."/>
        </authorList>
    </citation>
    <scope>NUCLEOTIDE SEQUENCE [LARGE SCALE GENOMIC DNA]</scope>
    <source>
        <strain evidence="6 7">NE1TT3</strain>
    </source>
</reference>
<name>A0ABT5SH32_9MICO</name>
<dbReference type="Gene3D" id="3.90.79.10">
    <property type="entry name" value="Nucleoside Triphosphate Pyrophosphohydrolase"/>
    <property type="match status" value="1"/>
</dbReference>
<evidence type="ECO:0000256" key="4">
    <source>
        <dbReference type="RuleBase" id="RU003476"/>
    </source>
</evidence>
<evidence type="ECO:0000256" key="1">
    <source>
        <dbReference type="ARBA" id="ARBA00001946"/>
    </source>
</evidence>
<dbReference type="InterPro" id="IPR000086">
    <property type="entry name" value="NUDIX_hydrolase_dom"/>
</dbReference>
<keyword evidence="7" id="KW-1185">Reference proteome</keyword>
<gene>
    <name evidence="6" type="ORF">PUW80_06940</name>
</gene>
<dbReference type="InterPro" id="IPR020476">
    <property type="entry name" value="Nudix_hydrolase"/>
</dbReference>
<feature type="domain" description="Nudix hydrolase" evidence="5">
    <location>
        <begin position="7"/>
        <end position="137"/>
    </location>
</feature>
<dbReference type="PANTHER" id="PTHR43046:SF2">
    <property type="entry name" value="8-OXO-DGTP DIPHOSPHATASE-RELATED"/>
    <property type="match status" value="1"/>
</dbReference>
<proteinExistence type="inferred from homology"/>
<keyword evidence="3 4" id="KW-0378">Hydrolase</keyword>
<dbReference type="Pfam" id="PF00293">
    <property type="entry name" value="NUDIX"/>
    <property type="match status" value="1"/>
</dbReference>
<evidence type="ECO:0000256" key="2">
    <source>
        <dbReference type="ARBA" id="ARBA00005582"/>
    </source>
</evidence>
<evidence type="ECO:0000313" key="7">
    <source>
        <dbReference type="Proteomes" id="UP001218170"/>
    </source>
</evidence>
<dbReference type="PANTHER" id="PTHR43046">
    <property type="entry name" value="GDP-MANNOSE MANNOSYL HYDROLASE"/>
    <property type="match status" value="1"/>
</dbReference>
<dbReference type="PROSITE" id="PS00893">
    <property type="entry name" value="NUDIX_BOX"/>
    <property type="match status" value="1"/>
</dbReference>
<sequence length="137" mass="14619">MTVPAQPRIVYVSAAVVTDGSGRTLLVRKRGTERFMAPGGKPEPGETAAQALARELHEELGVEVAASDLDYLGRFESEAANEPGFRVVAEAFAVRLDPSGVEAAAEIAEARWLTADEAAQLPLAPLSTEHLLPLAWR</sequence>
<comment type="cofactor">
    <cofactor evidence="1">
        <name>Mg(2+)</name>
        <dbReference type="ChEBI" id="CHEBI:18420"/>
    </cofactor>
</comment>
<dbReference type="InterPro" id="IPR020084">
    <property type="entry name" value="NUDIX_hydrolase_CS"/>
</dbReference>
<accession>A0ABT5SH32</accession>
<dbReference type="PRINTS" id="PR00502">
    <property type="entry name" value="NUDIXFAMILY"/>
</dbReference>
<dbReference type="Proteomes" id="UP001218170">
    <property type="component" value="Unassembled WGS sequence"/>
</dbReference>
<dbReference type="PROSITE" id="PS51462">
    <property type="entry name" value="NUDIX"/>
    <property type="match status" value="1"/>
</dbReference>
<evidence type="ECO:0000259" key="5">
    <source>
        <dbReference type="PROSITE" id="PS51462"/>
    </source>
</evidence>
<comment type="caution">
    <text evidence="6">The sequence shown here is derived from an EMBL/GenBank/DDBJ whole genome shotgun (WGS) entry which is preliminary data.</text>
</comment>
<evidence type="ECO:0000256" key="3">
    <source>
        <dbReference type="ARBA" id="ARBA00022801"/>
    </source>
</evidence>
<organism evidence="6 7">
    <name type="scientific">Microbacterium thalli</name>
    <dbReference type="NCBI Taxonomy" id="3027921"/>
    <lineage>
        <taxon>Bacteria</taxon>
        <taxon>Bacillati</taxon>
        <taxon>Actinomycetota</taxon>
        <taxon>Actinomycetes</taxon>
        <taxon>Micrococcales</taxon>
        <taxon>Microbacteriaceae</taxon>
        <taxon>Microbacterium</taxon>
    </lineage>
</organism>
<comment type="similarity">
    <text evidence="2 4">Belongs to the Nudix hydrolase family.</text>
</comment>
<dbReference type="RefSeq" id="WP_274264310.1">
    <property type="nucleotide sequence ID" value="NZ_JAQZCI010000002.1"/>
</dbReference>
<dbReference type="EMBL" id="JAQZCI010000002">
    <property type="protein sequence ID" value="MDD7962082.1"/>
    <property type="molecule type" value="Genomic_DNA"/>
</dbReference>